<dbReference type="Gene3D" id="1.10.3110.10">
    <property type="entry name" value="protoporphyrinogen ix oxidase, domain 3"/>
    <property type="match status" value="1"/>
</dbReference>
<evidence type="ECO:0000256" key="4">
    <source>
        <dbReference type="RuleBase" id="RU362067"/>
    </source>
</evidence>
<keyword evidence="2 4" id="KW-0560">Oxidoreductase</keyword>
<dbReference type="InterPro" id="IPR001613">
    <property type="entry name" value="Flavin_amine_oxidase"/>
</dbReference>
<dbReference type="EC" id="1.4.3.-" evidence="4"/>
<evidence type="ECO:0000259" key="5">
    <source>
        <dbReference type="Pfam" id="PF01593"/>
    </source>
</evidence>
<dbReference type="Pfam" id="PF01593">
    <property type="entry name" value="Amino_oxidase"/>
    <property type="match status" value="1"/>
</dbReference>
<gene>
    <name evidence="6" type="ORF">Vbra_7765</name>
</gene>
<dbReference type="InterPro" id="IPR002937">
    <property type="entry name" value="Amino_oxidase"/>
</dbReference>
<accession>A0A0G4EKB7</accession>
<dbReference type="Gene3D" id="3.50.50.60">
    <property type="entry name" value="FAD/NAD(P)-binding domain"/>
    <property type="match status" value="1"/>
</dbReference>
<dbReference type="PANTHER" id="PTHR42841">
    <property type="entry name" value="AMINE OXIDASE"/>
    <property type="match status" value="1"/>
</dbReference>
<evidence type="ECO:0000313" key="6">
    <source>
        <dbReference type="EMBL" id="CEL97890.1"/>
    </source>
</evidence>
<dbReference type="Gene3D" id="3.90.660.20">
    <property type="entry name" value="Protoporphyrinogen oxidase, mitochondrial, domain 2"/>
    <property type="match status" value="1"/>
</dbReference>
<feature type="binding site" evidence="3">
    <location>
        <position position="17"/>
    </location>
    <ligand>
        <name>FAD</name>
        <dbReference type="ChEBI" id="CHEBI:57692"/>
    </ligand>
</feature>
<feature type="domain" description="Amine oxidase" evidence="5">
    <location>
        <begin position="16"/>
        <end position="444"/>
    </location>
</feature>
<keyword evidence="4" id="KW-0274">FAD</keyword>
<comment type="similarity">
    <text evidence="4">Belongs to the flavin monoamine oxidase family.</text>
</comment>
<dbReference type="EMBL" id="CDMY01000258">
    <property type="protein sequence ID" value="CEL97890.1"/>
    <property type="molecule type" value="Genomic_DNA"/>
</dbReference>
<evidence type="ECO:0000313" key="7">
    <source>
        <dbReference type="Proteomes" id="UP000041254"/>
    </source>
</evidence>
<dbReference type="OMA" id="RFFHLVW"/>
<comment type="cofactor">
    <cofactor evidence="1 4">
        <name>FAD</name>
        <dbReference type="ChEBI" id="CHEBI:57692"/>
    </cofactor>
</comment>
<dbReference type="SUPFAM" id="SSF51905">
    <property type="entry name" value="FAD/NAD(P)-binding domain"/>
    <property type="match status" value="1"/>
</dbReference>
<dbReference type="AlphaFoldDB" id="A0A0G4EKB7"/>
<organism evidence="6 7">
    <name type="scientific">Vitrella brassicaformis (strain CCMP3155)</name>
    <dbReference type="NCBI Taxonomy" id="1169540"/>
    <lineage>
        <taxon>Eukaryota</taxon>
        <taxon>Sar</taxon>
        <taxon>Alveolata</taxon>
        <taxon>Colpodellida</taxon>
        <taxon>Vitrellaceae</taxon>
        <taxon>Vitrella</taxon>
    </lineage>
</organism>
<sequence>MAASSTADCVIVGAGMSGMSTARTLAQQQPDLSVVVVEKDAAPGGRVQTDNVDGFLCDRGFQVFIEEYPMAKRTFDYKALKLRNFLPGALVLKGGEFNLVSDPIRRPQDLLASLLSPIGTFADKLKVGLYRLSCVRSTEEDIFSRPERPTVDFLRNELKLSDSMISSFFLPFYRGIFLAPLDRQSSRMFEWLFSLFARGPASLPEGGMGELARQLASGVKDLRLSTEVLRVERARDGTYVVALAGGETVKCRSVVLATDAPATLKLLSGVGVTANALSGSLADLFKPGLESWTFYWGLDQEAPIKAPILLLNGETERRLPFRINNMCFPSQVCGSYAPAGKALLSVTLCDSDEWRDKDESQVEPAVRQVLQDIWPDVMANAKFLRSYRIRYSQPSQEPPMKVPLQSDPTLAGTLPEGLVLCGDYMSTPTLNGALDSGERAAMCLLRTGVGRAEEAYAAATVT</sequence>
<name>A0A0G4EKB7_VITBC</name>
<dbReference type="Proteomes" id="UP000041254">
    <property type="component" value="Unassembled WGS sequence"/>
</dbReference>
<protein>
    <recommendedName>
        <fullName evidence="4">Amine oxidase</fullName>
        <ecNumber evidence="4">1.4.3.-</ecNumber>
    </recommendedName>
</protein>
<dbReference type="STRING" id="1169540.A0A0G4EKB7"/>
<feature type="binding site" evidence="3">
    <location>
        <position position="228"/>
    </location>
    <ligand>
        <name>FAD</name>
        <dbReference type="ChEBI" id="CHEBI:57692"/>
    </ligand>
</feature>
<evidence type="ECO:0000256" key="1">
    <source>
        <dbReference type="ARBA" id="ARBA00001974"/>
    </source>
</evidence>
<reference evidence="6 7" key="1">
    <citation type="submission" date="2014-11" db="EMBL/GenBank/DDBJ databases">
        <authorList>
            <person name="Zhu J."/>
            <person name="Qi W."/>
            <person name="Song R."/>
        </authorList>
    </citation>
    <scope>NUCLEOTIDE SEQUENCE [LARGE SCALE GENOMIC DNA]</scope>
</reference>
<dbReference type="PRINTS" id="PR00757">
    <property type="entry name" value="AMINEOXDASEF"/>
</dbReference>
<dbReference type="OrthoDB" id="5046242at2759"/>
<evidence type="ECO:0000256" key="3">
    <source>
        <dbReference type="PIRSR" id="PIRSR601613-1"/>
    </source>
</evidence>
<dbReference type="VEuPathDB" id="CryptoDB:Vbra_7765"/>
<dbReference type="InParanoid" id="A0A0G4EKB7"/>
<keyword evidence="7" id="KW-1185">Reference proteome</keyword>
<dbReference type="InterPro" id="IPR036188">
    <property type="entry name" value="FAD/NAD-bd_sf"/>
</dbReference>
<proteinExistence type="inferred from homology"/>
<keyword evidence="4" id="KW-0285">Flavoprotein</keyword>
<evidence type="ECO:0000256" key="2">
    <source>
        <dbReference type="ARBA" id="ARBA00023002"/>
    </source>
</evidence>
<dbReference type="GO" id="GO:0016491">
    <property type="term" value="F:oxidoreductase activity"/>
    <property type="evidence" value="ECO:0007669"/>
    <property type="project" value="UniProtKB-KW"/>
</dbReference>